<evidence type="ECO:0008006" key="8">
    <source>
        <dbReference type="Google" id="ProtNLM"/>
    </source>
</evidence>
<organism evidence="6 7">
    <name type="scientific">Dendroctonus ponderosae</name>
    <name type="common">Mountain pine beetle</name>
    <dbReference type="NCBI Taxonomy" id="77166"/>
    <lineage>
        <taxon>Eukaryota</taxon>
        <taxon>Metazoa</taxon>
        <taxon>Ecdysozoa</taxon>
        <taxon>Arthropoda</taxon>
        <taxon>Hexapoda</taxon>
        <taxon>Insecta</taxon>
        <taxon>Pterygota</taxon>
        <taxon>Neoptera</taxon>
        <taxon>Endopterygota</taxon>
        <taxon>Coleoptera</taxon>
        <taxon>Polyphaga</taxon>
        <taxon>Cucujiformia</taxon>
        <taxon>Curculionidae</taxon>
        <taxon>Scolytinae</taxon>
        <taxon>Dendroctonus</taxon>
    </lineage>
</organism>
<dbReference type="InterPro" id="IPR056332">
    <property type="entry name" value="Beta-prop_BBS7"/>
</dbReference>
<protein>
    <recommendedName>
        <fullName evidence="8">Bardet-Biedl syndrome 7 protein homolog</fullName>
    </recommendedName>
</protein>
<dbReference type="GO" id="GO:0008104">
    <property type="term" value="P:intracellular protein localization"/>
    <property type="evidence" value="ECO:0007669"/>
    <property type="project" value="TreeGrafter"/>
</dbReference>
<evidence type="ECO:0000256" key="1">
    <source>
        <dbReference type="SAM" id="Coils"/>
    </source>
</evidence>
<evidence type="ECO:0000313" key="7">
    <source>
        <dbReference type="Proteomes" id="UP000019118"/>
    </source>
</evidence>
<feature type="domain" description="BBS7 helical hairpin" evidence="2">
    <location>
        <begin position="601"/>
        <end position="716"/>
    </location>
</feature>
<evidence type="ECO:0000259" key="4">
    <source>
        <dbReference type="Pfam" id="PF23361"/>
    </source>
</evidence>
<feature type="domain" description="BBS7 beta-propeller" evidence="5">
    <location>
        <begin position="21"/>
        <end position="319"/>
    </location>
</feature>
<dbReference type="Pfam" id="PF23349">
    <property type="entry name" value="BBS7_hp"/>
    <property type="match status" value="1"/>
</dbReference>
<dbReference type="Proteomes" id="UP000019118">
    <property type="component" value="Unassembled WGS sequence"/>
</dbReference>
<name>A0AAR5Q4L8_DENPD</name>
<dbReference type="PANTHER" id="PTHR16074">
    <property type="entry name" value="BARDET-BIEDL SYNDROME 7 PROTEIN"/>
    <property type="match status" value="1"/>
</dbReference>
<dbReference type="Pfam" id="PF23743">
    <property type="entry name" value="Beta-prop_BBS7"/>
    <property type="match status" value="1"/>
</dbReference>
<keyword evidence="1" id="KW-0175">Coiled coil</keyword>
<dbReference type="SUPFAM" id="SSF50978">
    <property type="entry name" value="WD40 repeat-like"/>
    <property type="match status" value="1"/>
</dbReference>
<accession>A0AAR5Q4L8</accession>
<dbReference type="InterPro" id="IPR056335">
    <property type="entry name" value="BBS7_hairpin"/>
</dbReference>
<dbReference type="GO" id="GO:0036064">
    <property type="term" value="C:ciliary basal body"/>
    <property type="evidence" value="ECO:0007669"/>
    <property type="project" value="TreeGrafter"/>
</dbReference>
<sequence length="726" mass="81950">MELQLSRVDYTVAGVTNKNCMRLLPPSTSKEPQKVAIADSEGILQLFSVRRDDIQIHFKTLPGPPITSLKVAGASGTANDKIFIAAGNEVKGYTKKGKLFLVFDSGMTETINSMFVLGNELFLCGRHVYNHYRDCKDVGSYLCGDTIVDVIAFYMTKTRRLTSLIACEGRMIRVLEHARVTLSMEVESSPTVLHIYEDDDSRTVLFGTVDGKVGILDVESLGGFQRWLILNDKNLCPILCIHSYNMAGNGDKNLILGRQDGNIEIYYVNVHDEMDASHIIFLENCNESITSLQCGIVASQGYDEVLAVTYSGRIFGLTTQVTDANFDGSTGSYVFSNDASNKIAKLKTDVEELQAQVRKERERYQEATLNSNFMELSAISLIPVNSTFVLDRTTATYLLILEAPTAIDNILIECNSQVDLLDVEKNTAVVSYSLDTHSKAKPHLLATYRCQINTSRIELKIQTSEGEKGVLQAYVSPVLQPKCSRLLQFDIKALSLHYRVNEYTDLDRPYSQLKLKGTFTLAEIHNWISQCLPEVPEKPQIDCSLFFQSSILGTILICAYKKGEADFKSDNIMTLCVLKEALSVEATKKKAKIEINLEINDDCINHVLKIIEPQLLEHKSFLKDRELYQALHELEIGEEEIRKYLSDKYRTILKKGNELNEHFNRYPNYLNRLYDSIIKLFSSHHKLKGTQPGRQKIDQLQANLENYSFANIVTLFRPELIKENLN</sequence>
<reference evidence="7" key="1">
    <citation type="journal article" date="2013" name="Genome Biol.">
        <title>Draft genome of the mountain pine beetle, Dendroctonus ponderosae Hopkins, a major forest pest.</title>
        <authorList>
            <person name="Keeling C.I."/>
            <person name="Yuen M.M."/>
            <person name="Liao N.Y."/>
            <person name="Docking T.R."/>
            <person name="Chan S.K."/>
            <person name="Taylor G.A."/>
            <person name="Palmquist D.L."/>
            <person name="Jackman S.D."/>
            <person name="Nguyen A."/>
            <person name="Li M."/>
            <person name="Henderson H."/>
            <person name="Janes J.K."/>
            <person name="Zhao Y."/>
            <person name="Pandoh P."/>
            <person name="Moore R."/>
            <person name="Sperling F.A."/>
            <person name="Huber D.P."/>
            <person name="Birol I."/>
            <person name="Jones S.J."/>
            <person name="Bohlmann J."/>
        </authorList>
    </citation>
    <scope>NUCLEOTIDE SEQUENCE</scope>
</reference>
<dbReference type="GO" id="GO:0060271">
    <property type="term" value="P:cilium assembly"/>
    <property type="evidence" value="ECO:0007669"/>
    <property type="project" value="TreeGrafter"/>
</dbReference>
<dbReference type="GO" id="GO:0034464">
    <property type="term" value="C:BBSome"/>
    <property type="evidence" value="ECO:0007669"/>
    <property type="project" value="TreeGrafter"/>
</dbReference>
<proteinExistence type="predicted"/>
<dbReference type="InterPro" id="IPR056334">
    <property type="entry name" value="BBS7_GAE_dom"/>
</dbReference>
<keyword evidence="7" id="KW-1185">Reference proteome</keyword>
<dbReference type="PANTHER" id="PTHR16074:SF4">
    <property type="entry name" value="BARDET-BIEDL SYNDROME 7 PROTEIN"/>
    <property type="match status" value="1"/>
</dbReference>
<dbReference type="AlphaFoldDB" id="A0AAR5Q4L8"/>
<evidence type="ECO:0000259" key="3">
    <source>
        <dbReference type="Pfam" id="PF23360"/>
    </source>
</evidence>
<reference evidence="6" key="2">
    <citation type="submission" date="2024-08" db="UniProtKB">
        <authorList>
            <consortium name="EnsemblMetazoa"/>
        </authorList>
    </citation>
    <scope>IDENTIFICATION</scope>
</reference>
<feature type="domain" description="BBS7 platform" evidence="4">
    <location>
        <begin position="497"/>
        <end position="597"/>
    </location>
</feature>
<dbReference type="GO" id="GO:0016020">
    <property type="term" value="C:membrane"/>
    <property type="evidence" value="ECO:0007669"/>
    <property type="project" value="TreeGrafter"/>
</dbReference>
<evidence type="ECO:0000259" key="2">
    <source>
        <dbReference type="Pfam" id="PF23349"/>
    </source>
</evidence>
<feature type="domain" description="BBS7 GAE" evidence="3">
    <location>
        <begin position="382"/>
        <end position="489"/>
    </location>
</feature>
<dbReference type="InterPro" id="IPR056333">
    <property type="entry name" value="BBS7_pf_dom"/>
</dbReference>
<evidence type="ECO:0000259" key="5">
    <source>
        <dbReference type="Pfam" id="PF23743"/>
    </source>
</evidence>
<feature type="coiled-coil region" evidence="1">
    <location>
        <begin position="336"/>
        <end position="370"/>
    </location>
</feature>
<dbReference type="EnsemblMetazoa" id="XM_019912634.1">
    <property type="protein sequence ID" value="XP_019768193.1"/>
    <property type="gene ID" value="LOC109543098"/>
</dbReference>
<dbReference type="InterPro" id="IPR036322">
    <property type="entry name" value="WD40_repeat_dom_sf"/>
</dbReference>
<dbReference type="GO" id="GO:0043005">
    <property type="term" value="C:neuron projection"/>
    <property type="evidence" value="ECO:0007669"/>
    <property type="project" value="TreeGrafter"/>
</dbReference>
<dbReference type="Pfam" id="PF23361">
    <property type="entry name" value="BBS7_pf"/>
    <property type="match status" value="1"/>
</dbReference>
<dbReference type="Pfam" id="PF23360">
    <property type="entry name" value="BBS7_GAE"/>
    <property type="match status" value="1"/>
</dbReference>
<dbReference type="GO" id="GO:0005930">
    <property type="term" value="C:axoneme"/>
    <property type="evidence" value="ECO:0007669"/>
    <property type="project" value="TreeGrafter"/>
</dbReference>
<evidence type="ECO:0000313" key="6">
    <source>
        <dbReference type="EnsemblMetazoa" id="XP_019768193.1"/>
    </source>
</evidence>